<gene>
    <name evidence="1" type="ORF">DT065_00480</name>
</gene>
<sequence length="162" mass="18867">MVINADFIKYQMNYVGISTYYLWKMTGIAYSTLSDAVTGKRHASKLSAQNYDHITSVLFTDTEKLLIKKSMFNIKEYEKLWKMLAESTLNDDAKIYRSGGVYHDEEGNPKDLPVSVELQFSFLNDKHLNSLRIFDKDLYNSLDNKGQRDKKRIVSEYLKDLQ</sequence>
<evidence type="ECO:0000313" key="1">
    <source>
        <dbReference type="EMBL" id="AXF54637.1"/>
    </source>
</evidence>
<accession>A0A345BUK6</accession>
<name>A0A345BUK6_9BACI</name>
<evidence type="ECO:0000313" key="2">
    <source>
        <dbReference type="Proteomes" id="UP000252100"/>
    </source>
</evidence>
<dbReference type="EMBL" id="CP031092">
    <property type="protein sequence ID" value="AXF54637.1"/>
    <property type="molecule type" value="Genomic_DNA"/>
</dbReference>
<organism evidence="1 2">
    <name type="scientific">Salicibibacter kimchii</name>
    <dbReference type="NCBI Taxonomy" id="2099786"/>
    <lineage>
        <taxon>Bacteria</taxon>
        <taxon>Bacillati</taxon>
        <taxon>Bacillota</taxon>
        <taxon>Bacilli</taxon>
        <taxon>Bacillales</taxon>
        <taxon>Bacillaceae</taxon>
        <taxon>Salicibibacter</taxon>
    </lineage>
</organism>
<dbReference type="RefSeq" id="WP_114369895.1">
    <property type="nucleotide sequence ID" value="NZ_CP031092.1"/>
</dbReference>
<keyword evidence="2" id="KW-1185">Reference proteome</keyword>
<dbReference type="Proteomes" id="UP000252100">
    <property type="component" value="Chromosome"/>
</dbReference>
<dbReference type="AlphaFoldDB" id="A0A345BUK6"/>
<dbReference type="KEGG" id="rue:DT065_00480"/>
<protein>
    <submittedName>
        <fullName evidence="1">Uncharacterized protein</fullName>
    </submittedName>
</protein>
<reference evidence="1 2" key="1">
    <citation type="journal article" date="2018" name="J. Microbiol.">
        <title>Salicibibacter kimchii gen. nov., sp. nov., a moderately halophilic and alkalitolerant bacterium in the family Bacillaceae, isolated from kimchi.</title>
        <authorList>
            <person name="Jang J.Y."/>
            <person name="Oh Y.J."/>
            <person name="Lim S.K."/>
            <person name="Park H.K."/>
            <person name="Lee C."/>
            <person name="Kim J.Y."/>
            <person name="Lee M.A."/>
            <person name="Choi H.J."/>
        </authorList>
    </citation>
    <scope>NUCLEOTIDE SEQUENCE [LARGE SCALE GENOMIC DNA]</scope>
    <source>
        <strain evidence="1 2">NKC1-1</strain>
    </source>
</reference>
<proteinExistence type="predicted"/>